<evidence type="ECO:0000313" key="3">
    <source>
        <dbReference type="RefSeq" id="XP_022954668.1"/>
    </source>
</evidence>
<dbReference type="KEGG" id="cmos:111456858"/>
<dbReference type="GO" id="GO:0030276">
    <property type="term" value="F:clathrin binding"/>
    <property type="evidence" value="ECO:0007669"/>
    <property type="project" value="TreeGrafter"/>
</dbReference>
<dbReference type="AlphaFoldDB" id="A0A6J1GRR2"/>
<organism evidence="2 3">
    <name type="scientific">Cucurbita moschata</name>
    <name type="common">Winter crookneck squash</name>
    <name type="synonym">Cucurbita pepo var. moschata</name>
    <dbReference type="NCBI Taxonomy" id="3662"/>
    <lineage>
        <taxon>Eukaryota</taxon>
        <taxon>Viridiplantae</taxon>
        <taxon>Streptophyta</taxon>
        <taxon>Embryophyta</taxon>
        <taxon>Tracheophyta</taxon>
        <taxon>Spermatophyta</taxon>
        <taxon>Magnoliopsida</taxon>
        <taxon>eudicotyledons</taxon>
        <taxon>Gunneridae</taxon>
        <taxon>Pentapetalae</taxon>
        <taxon>rosids</taxon>
        <taxon>fabids</taxon>
        <taxon>Cucurbitales</taxon>
        <taxon>Cucurbitaceae</taxon>
        <taxon>Cucurbiteae</taxon>
        <taxon>Cucurbita</taxon>
    </lineage>
</organism>
<name>A0A6J1GRR2_CUCMO</name>
<dbReference type="GO" id="GO:0005737">
    <property type="term" value="C:cytoplasm"/>
    <property type="evidence" value="ECO:0007669"/>
    <property type="project" value="TreeGrafter"/>
</dbReference>
<protein>
    <submittedName>
        <fullName evidence="3">Uncharacterized protein LOC111456858 isoform X1</fullName>
    </submittedName>
</protein>
<feature type="compositionally biased region" description="Basic and acidic residues" evidence="1">
    <location>
        <begin position="113"/>
        <end position="126"/>
    </location>
</feature>
<dbReference type="GO" id="GO:0031982">
    <property type="term" value="C:vesicle"/>
    <property type="evidence" value="ECO:0007669"/>
    <property type="project" value="TreeGrafter"/>
</dbReference>
<keyword evidence="2" id="KW-1185">Reference proteome</keyword>
<dbReference type="GeneID" id="111456858"/>
<dbReference type="GO" id="GO:0072583">
    <property type="term" value="P:clathrin-dependent endocytosis"/>
    <property type="evidence" value="ECO:0007669"/>
    <property type="project" value="TreeGrafter"/>
</dbReference>
<evidence type="ECO:0000256" key="1">
    <source>
        <dbReference type="SAM" id="MobiDB-lite"/>
    </source>
</evidence>
<proteinExistence type="predicted"/>
<dbReference type="SUPFAM" id="SSF46565">
    <property type="entry name" value="Chaperone J-domain"/>
    <property type="match status" value="1"/>
</dbReference>
<dbReference type="InterPro" id="IPR036869">
    <property type="entry name" value="J_dom_sf"/>
</dbReference>
<feature type="region of interest" description="Disordered" evidence="1">
    <location>
        <begin position="113"/>
        <end position="134"/>
    </location>
</feature>
<dbReference type="GO" id="GO:0072318">
    <property type="term" value="P:clathrin coat disassembly"/>
    <property type="evidence" value="ECO:0007669"/>
    <property type="project" value="TreeGrafter"/>
</dbReference>
<dbReference type="RefSeq" id="XP_022954668.1">
    <property type="nucleotide sequence ID" value="XM_023098900.1"/>
</dbReference>
<gene>
    <name evidence="3" type="primary">LOC111456858</name>
</gene>
<reference evidence="3" key="1">
    <citation type="submission" date="2025-08" db="UniProtKB">
        <authorList>
            <consortium name="RefSeq"/>
        </authorList>
    </citation>
    <scope>IDENTIFICATION</scope>
    <source>
        <tissue evidence="3">Young leaves</tissue>
    </source>
</reference>
<dbReference type="FunFam" id="1.10.287.110:FF:000043">
    <property type="entry name" value="J-domain protein required for chloroplast accumulation response 1"/>
    <property type="match status" value="1"/>
</dbReference>
<dbReference type="Gene3D" id="1.10.287.110">
    <property type="entry name" value="DnaJ domain"/>
    <property type="match status" value="1"/>
</dbReference>
<accession>A0A6J1GRR2</accession>
<evidence type="ECO:0000313" key="2">
    <source>
        <dbReference type="Proteomes" id="UP000504609"/>
    </source>
</evidence>
<dbReference type="PANTHER" id="PTHR23172">
    <property type="entry name" value="AUXILIN/CYCLIN G-ASSOCIATED KINASE-RELATED"/>
    <property type="match status" value="1"/>
</dbReference>
<dbReference type="InterPro" id="IPR001623">
    <property type="entry name" value="DnaJ_domain"/>
</dbReference>
<sequence>MEQNWRVRLGIPRFRSRRLEEETPAKHTCSSAGTFDVNNFSDVFGGPPRTILFRQFSDMFEGKDSTSFYEEIFRSTEFVSQPQKRGRSLPAFRIPVKEDRFYRDVFGSDDDRWSRDRSEPCSKEFTRSNSSSDLSPLRPIIAEDVAFPSSSYNHRPSNVPNQWNSYNSMFKEQEMPQFPPDLSAHIDNPYVEDEYDDCCRSSYHGFEEYMSSQETVIMAPNSFRSIKICVNDLELNSPSSADSSLCEDPVYYGGIHGNVLPEDDNDDDDDEDAMSSYVIEINSINREEYREEVSIDEAIAWAKSTNQSPASETDLSVRQQESEQSGEEEGRPVLFEFADQQLDRDGSLQTEETQRRDVKVQEGKPLVDINRELEGLDEKIKLWSGGKETNIRLLLSTLHYILWSSSGWSPISLTNLIGSSQVKKAYQKARLCLHPDKLQQRGATMLQKYVADKAFAILQDAWSVYISQDVFLN</sequence>
<feature type="region of interest" description="Disordered" evidence="1">
    <location>
        <begin position="304"/>
        <end position="333"/>
    </location>
</feature>
<dbReference type="Proteomes" id="UP000504609">
    <property type="component" value="Unplaced"/>
</dbReference>
<dbReference type="PANTHER" id="PTHR23172:SF69">
    <property type="entry name" value="CHAPERONE DNAJ-DOMAIN SUPERFAMILY PROTEIN"/>
    <property type="match status" value="1"/>
</dbReference>
<dbReference type="CDD" id="cd06257">
    <property type="entry name" value="DnaJ"/>
    <property type="match status" value="1"/>
</dbReference>
<feature type="compositionally biased region" description="Polar residues" evidence="1">
    <location>
        <begin position="304"/>
        <end position="318"/>
    </location>
</feature>